<dbReference type="InterPro" id="IPR023296">
    <property type="entry name" value="Glyco_hydro_beta-prop_sf"/>
</dbReference>
<protein>
    <recommendedName>
        <fullName evidence="3">Glycosyl hydrolase family 32 N-terminal domain-containing protein</fullName>
    </recommendedName>
</protein>
<accession>A0ABU3D352</accession>
<reference evidence="1 2" key="1">
    <citation type="submission" date="2023-09" db="EMBL/GenBank/DDBJ databases">
        <authorList>
            <person name="Rey-Velasco X."/>
        </authorList>
    </citation>
    <scope>NUCLEOTIDE SEQUENCE [LARGE SCALE GENOMIC DNA]</scope>
    <source>
        <strain evidence="1 2">F117</strain>
    </source>
</reference>
<gene>
    <name evidence="1" type="ORF">RM539_05110</name>
</gene>
<keyword evidence="2" id="KW-1185">Reference proteome</keyword>
<name>A0ABU3D352_9FLAO</name>
<dbReference type="SUPFAM" id="SSF75005">
    <property type="entry name" value="Arabinanase/levansucrase/invertase"/>
    <property type="match status" value="1"/>
</dbReference>
<dbReference type="Gene3D" id="2.115.10.20">
    <property type="entry name" value="Glycosyl hydrolase domain, family 43"/>
    <property type="match status" value="2"/>
</dbReference>
<organism evidence="1 2">
    <name type="scientific">Autumnicola musiva</name>
    <dbReference type="NCBI Taxonomy" id="3075589"/>
    <lineage>
        <taxon>Bacteria</taxon>
        <taxon>Pseudomonadati</taxon>
        <taxon>Bacteroidota</taxon>
        <taxon>Flavobacteriia</taxon>
        <taxon>Flavobacteriales</taxon>
        <taxon>Flavobacteriaceae</taxon>
        <taxon>Autumnicola</taxon>
    </lineage>
</organism>
<comment type="caution">
    <text evidence="1">The sequence shown here is derived from an EMBL/GenBank/DDBJ whole genome shotgun (WGS) entry which is preliminary data.</text>
</comment>
<evidence type="ECO:0000313" key="2">
    <source>
        <dbReference type="Proteomes" id="UP001262582"/>
    </source>
</evidence>
<evidence type="ECO:0000313" key="1">
    <source>
        <dbReference type="EMBL" id="MDT0675959.1"/>
    </source>
</evidence>
<dbReference type="RefSeq" id="WP_311502356.1">
    <property type="nucleotide sequence ID" value="NZ_JAVRHK010000003.1"/>
</dbReference>
<dbReference type="PANTHER" id="PTHR35279:SF1">
    <property type="entry name" value="ARABINANASE_LEVANSUCRASE_INVERTASE"/>
    <property type="match status" value="1"/>
</dbReference>
<proteinExistence type="predicted"/>
<dbReference type="Proteomes" id="UP001262582">
    <property type="component" value="Unassembled WGS sequence"/>
</dbReference>
<evidence type="ECO:0008006" key="3">
    <source>
        <dbReference type="Google" id="ProtNLM"/>
    </source>
</evidence>
<sequence length="310" mass="35528">MMEWIKKGMFFNTDHNFDWMISHACVPTVHVLNKNVFRIFFAPRNKKGQSELTYVDVDSSNPKNILGYPEKPIMPLGKLGAFDDGGIMPCSVVPTKDGLYLYYVGWNPSGSVPYRNSIGLAVSKNNGESFHRMFEGPIVDRNPLEPYFTASPYVMQENNIWHMWYASSTGFVKVNGKPEPLYIIKYASSEDGITWKRENLTCIKPKDKFEANARASVIKEDGVYKMWFAYRGSFDFRNGKDSYRIGYAESWDAVNWERMDHKAGISFSENGWDSKMQTYPNVIVHNSRKYLFYNGNGFGETGIGYAVDKN</sequence>
<dbReference type="EMBL" id="JAVRHK010000003">
    <property type="protein sequence ID" value="MDT0675959.1"/>
    <property type="molecule type" value="Genomic_DNA"/>
</dbReference>
<dbReference type="PANTHER" id="PTHR35279">
    <property type="match status" value="1"/>
</dbReference>